<evidence type="ECO:0000256" key="7">
    <source>
        <dbReference type="SAM" id="MobiDB-lite"/>
    </source>
</evidence>
<dbReference type="InterPro" id="IPR000182">
    <property type="entry name" value="GNAT_dom"/>
</dbReference>
<feature type="compositionally biased region" description="Basic and acidic residues" evidence="7">
    <location>
        <begin position="1"/>
        <end position="12"/>
    </location>
</feature>
<gene>
    <name evidence="10" type="ORF">SERN_2490</name>
</gene>
<evidence type="ECO:0000259" key="9">
    <source>
        <dbReference type="PROSITE" id="PS51186"/>
    </source>
</evidence>
<dbReference type="Pfam" id="PF00583">
    <property type="entry name" value="Acetyltransf_1"/>
    <property type="match status" value="1"/>
</dbReference>
<evidence type="ECO:0000313" key="10">
    <source>
        <dbReference type="EMBL" id="TGO04897.1"/>
    </source>
</evidence>
<reference evidence="10 11" key="1">
    <citation type="submission" date="2018-11" db="EMBL/GenBank/DDBJ databases">
        <title>Complete genome sequencing of the Actinobacteria Serinibacter sp. K3-2.</title>
        <authorList>
            <person name="Rakitin A.L."/>
            <person name="Beletsky A.V."/>
            <person name="Mardanov A.V."/>
            <person name="Ravin N.V."/>
            <person name="Gromova A.S."/>
            <person name="Filippova S.N."/>
            <person name="Gal'Chenko V.F."/>
        </authorList>
    </citation>
    <scope>NUCLEOTIDE SEQUENCE [LARGE SCALE GENOMIC DNA]</scope>
    <source>
        <strain evidence="10 11">K3-2</strain>
    </source>
</reference>
<dbReference type="PANTHER" id="PTHR43877">
    <property type="entry name" value="AMINOALKYLPHOSPHONATE N-ACETYLTRANSFERASE-RELATED-RELATED"/>
    <property type="match status" value="1"/>
</dbReference>
<feature type="transmembrane region" description="Helical" evidence="8">
    <location>
        <begin position="317"/>
        <end position="338"/>
    </location>
</feature>
<evidence type="ECO:0000256" key="2">
    <source>
        <dbReference type="ARBA" id="ARBA00022679"/>
    </source>
</evidence>
<evidence type="ECO:0000256" key="4">
    <source>
        <dbReference type="ARBA" id="ARBA00022989"/>
    </source>
</evidence>
<keyword evidence="4 8" id="KW-1133">Transmembrane helix</keyword>
<keyword evidence="11" id="KW-1185">Reference proteome</keyword>
<name>A0A4Z1E580_9MICO</name>
<dbReference type="GO" id="GO:0016747">
    <property type="term" value="F:acyltransferase activity, transferring groups other than amino-acyl groups"/>
    <property type="evidence" value="ECO:0007669"/>
    <property type="project" value="InterPro"/>
</dbReference>
<dbReference type="GO" id="GO:0016020">
    <property type="term" value="C:membrane"/>
    <property type="evidence" value="ECO:0007669"/>
    <property type="project" value="UniProtKB-SubCell"/>
</dbReference>
<keyword evidence="6" id="KW-0012">Acyltransferase</keyword>
<dbReference type="Proteomes" id="UP000297318">
    <property type="component" value="Unassembled WGS sequence"/>
</dbReference>
<accession>A0A4Z1E580</accession>
<dbReference type="PROSITE" id="PS51186">
    <property type="entry name" value="GNAT"/>
    <property type="match status" value="1"/>
</dbReference>
<dbReference type="InterPro" id="IPR050832">
    <property type="entry name" value="Bact_Acetyltransf"/>
</dbReference>
<evidence type="ECO:0000256" key="8">
    <source>
        <dbReference type="SAM" id="Phobius"/>
    </source>
</evidence>
<feature type="transmembrane region" description="Helical" evidence="8">
    <location>
        <begin position="174"/>
        <end position="196"/>
    </location>
</feature>
<feature type="transmembrane region" description="Helical" evidence="8">
    <location>
        <begin position="149"/>
        <end position="168"/>
    </location>
</feature>
<dbReference type="AlphaFoldDB" id="A0A4Z1E580"/>
<dbReference type="InterPro" id="IPR049453">
    <property type="entry name" value="Memb_transporter_dom"/>
</dbReference>
<comment type="caution">
    <text evidence="10">The sequence shown here is derived from an EMBL/GenBank/DDBJ whole genome shotgun (WGS) entry which is preliminary data.</text>
</comment>
<feature type="transmembrane region" description="Helical" evidence="8">
    <location>
        <begin position="279"/>
        <end position="305"/>
    </location>
</feature>
<comment type="subcellular location">
    <subcellularLocation>
        <location evidence="1">Membrane</location>
        <topology evidence="1">Multi-pass membrane protein</topology>
    </subcellularLocation>
</comment>
<feature type="transmembrane region" description="Helical" evidence="8">
    <location>
        <begin position="248"/>
        <end position="267"/>
    </location>
</feature>
<evidence type="ECO:0000256" key="1">
    <source>
        <dbReference type="ARBA" id="ARBA00004141"/>
    </source>
</evidence>
<dbReference type="Pfam" id="PF13515">
    <property type="entry name" value="FUSC_2"/>
    <property type="match status" value="1"/>
</dbReference>
<organism evidence="10 11">
    <name type="scientific">Serinibacter arcticus</name>
    <dbReference type="NCBI Taxonomy" id="1655435"/>
    <lineage>
        <taxon>Bacteria</taxon>
        <taxon>Bacillati</taxon>
        <taxon>Actinomycetota</taxon>
        <taxon>Actinomycetes</taxon>
        <taxon>Micrococcales</taxon>
        <taxon>Beutenbergiaceae</taxon>
        <taxon>Serinibacter</taxon>
    </lineage>
</organism>
<dbReference type="Gene3D" id="3.40.630.30">
    <property type="match status" value="1"/>
</dbReference>
<feature type="domain" description="N-acetyltransferase" evidence="9">
    <location>
        <begin position="388"/>
        <end position="562"/>
    </location>
</feature>
<dbReference type="InterPro" id="IPR016181">
    <property type="entry name" value="Acyl_CoA_acyltransferase"/>
</dbReference>
<feature type="transmembrane region" description="Helical" evidence="8">
    <location>
        <begin position="350"/>
        <end position="368"/>
    </location>
</feature>
<feature type="region of interest" description="Disordered" evidence="7">
    <location>
        <begin position="1"/>
        <end position="24"/>
    </location>
</feature>
<dbReference type="EMBL" id="RHPJ01000003">
    <property type="protein sequence ID" value="TGO04897.1"/>
    <property type="molecule type" value="Genomic_DNA"/>
</dbReference>
<protein>
    <submittedName>
        <fullName evidence="10">Putative integral membrane protein</fullName>
    </submittedName>
</protein>
<sequence>MGAMIEKERAGHDGAPTRPTRPTRVRREVAHVRSSLLTFGPPTRGRWPLAIQAALAMAVPVVLLAALGRADLGLLAATGAFTGLYGGRATPRERAVLVPVVAVALLLSAAAGAVAAAGGTAVVLVGLLVWSVLASAGTLAFSLGPPGPIFFVLVFGLSAGVTAVHDGARVVEPATLLAAVAGSSAFAYLLAVAPLLRRRHRRAPARSLRELLPGPRLDDGARTVLLRATAVAVVGVAAAAVVDPQRAYWVVTAGVAVVGVSAARRVTVTRGVHRAVGTVAGAALFLLLAQLGPSGVVLGLVLGALQLAVELVVVRHYALALTFITPLVLLIATAATGGALASTDVALERVVDTLVGAAIGIACAVLVAPPSRAGGPSEGPTGEGPGAPVIRRRRRDDVPVLADVLLAQQPLTSYPVRNPLPFPVEEFLHADDAVAAWVAEIDGRVVGHVCWTRPADPGTAAVEACATAHGCPVSGLAWVSTLFVDPAAGGRGLGRRLLATAVGGIRDAGLHPCLEVVDLNPVAGRLYRATGWVEVLRTRPDWLAGAVDDPEVGESIMVLPVTGR</sequence>
<proteinExistence type="predicted"/>
<feature type="transmembrane region" description="Helical" evidence="8">
    <location>
        <begin position="224"/>
        <end position="242"/>
    </location>
</feature>
<evidence type="ECO:0000313" key="11">
    <source>
        <dbReference type="Proteomes" id="UP000297318"/>
    </source>
</evidence>
<keyword evidence="5 8" id="KW-0472">Membrane</keyword>
<evidence type="ECO:0000256" key="6">
    <source>
        <dbReference type="ARBA" id="ARBA00023315"/>
    </source>
</evidence>
<evidence type="ECO:0000256" key="5">
    <source>
        <dbReference type="ARBA" id="ARBA00023136"/>
    </source>
</evidence>
<dbReference type="SUPFAM" id="SSF55729">
    <property type="entry name" value="Acyl-CoA N-acyltransferases (Nat)"/>
    <property type="match status" value="1"/>
</dbReference>
<feature type="transmembrane region" description="Helical" evidence="8">
    <location>
        <begin position="95"/>
        <end position="115"/>
    </location>
</feature>
<dbReference type="PANTHER" id="PTHR43877:SF2">
    <property type="entry name" value="AMINOALKYLPHOSPHONATE N-ACETYLTRANSFERASE-RELATED"/>
    <property type="match status" value="1"/>
</dbReference>
<feature type="transmembrane region" description="Helical" evidence="8">
    <location>
        <begin position="121"/>
        <end position="142"/>
    </location>
</feature>
<evidence type="ECO:0000256" key="3">
    <source>
        <dbReference type="ARBA" id="ARBA00022692"/>
    </source>
</evidence>
<keyword evidence="3 8" id="KW-0812">Transmembrane</keyword>
<keyword evidence="2" id="KW-0808">Transferase</keyword>